<feature type="transmembrane region" description="Helical" evidence="7">
    <location>
        <begin position="284"/>
        <end position="309"/>
    </location>
</feature>
<evidence type="ECO:0000256" key="5">
    <source>
        <dbReference type="ARBA" id="ARBA00023136"/>
    </source>
</evidence>
<dbReference type="Pfam" id="PF02687">
    <property type="entry name" value="FtsX"/>
    <property type="match status" value="1"/>
</dbReference>
<evidence type="ECO:0000256" key="6">
    <source>
        <dbReference type="ARBA" id="ARBA00038076"/>
    </source>
</evidence>
<reference evidence="10 11" key="1">
    <citation type="submission" date="2021-02" db="EMBL/GenBank/DDBJ databases">
        <title>Actinophytocola xerophila sp. nov., isolated from soil of cotton cropping field.</title>
        <authorList>
            <person name="Huang R."/>
            <person name="Chen X."/>
            <person name="Ge X."/>
            <person name="Liu W."/>
        </authorList>
    </citation>
    <scope>NUCLEOTIDE SEQUENCE [LARGE SCALE GENOMIC DNA]</scope>
    <source>
        <strain evidence="10 11">S1-96</strain>
    </source>
</reference>
<dbReference type="PANTHER" id="PTHR30572">
    <property type="entry name" value="MEMBRANE COMPONENT OF TRANSPORTER-RELATED"/>
    <property type="match status" value="1"/>
</dbReference>
<keyword evidence="4 7" id="KW-1133">Transmembrane helix</keyword>
<feature type="domain" description="MacB-like periplasmic core" evidence="9">
    <location>
        <begin position="38"/>
        <end position="248"/>
    </location>
</feature>
<feature type="transmembrane region" description="Helical" evidence="7">
    <location>
        <begin position="37"/>
        <end position="57"/>
    </location>
</feature>
<keyword evidence="11" id="KW-1185">Reference proteome</keyword>
<dbReference type="InterPro" id="IPR003838">
    <property type="entry name" value="ABC3_permease_C"/>
</dbReference>
<name>A0ABT2J453_9PSEU</name>
<evidence type="ECO:0000259" key="9">
    <source>
        <dbReference type="Pfam" id="PF12704"/>
    </source>
</evidence>
<comment type="similarity">
    <text evidence="6">Belongs to the ABC-4 integral membrane protein family.</text>
</comment>
<dbReference type="InterPro" id="IPR025857">
    <property type="entry name" value="MacB_PCD"/>
</dbReference>
<feature type="transmembrane region" description="Helical" evidence="7">
    <location>
        <begin position="337"/>
        <end position="360"/>
    </location>
</feature>
<keyword evidence="3 7" id="KW-0812">Transmembrane</keyword>
<proteinExistence type="inferred from homology"/>
<evidence type="ECO:0000313" key="10">
    <source>
        <dbReference type="EMBL" id="MCT2582280.1"/>
    </source>
</evidence>
<accession>A0ABT2J453</accession>
<dbReference type="EMBL" id="JAFFZE010000004">
    <property type="protein sequence ID" value="MCT2582280.1"/>
    <property type="molecule type" value="Genomic_DNA"/>
</dbReference>
<dbReference type="Pfam" id="PF12704">
    <property type="entry name" value="MacB_PCD"/>
    <property type="match status" value="1"/>
</dbReference>
<comment type="subcellular location">
    <subcellularLocation>
        <location evidence="1">Cell membrane</location>
        <topology evidence="1">Multi-pass membrane protein</topology>
    </subcellularLocation>
</comment>
<evidence type="ECO:0000256" key="1">
    <source>
        <dbReference type="ARBA" id="ARBA00004651"/>
    </source>
</evidence>
<feature type="transmembrane region" description="Helical" evidence="7">
    <location>
        <begin position="366"/>
        <end position="390"/>
    </location>
</feature>
<evidence type="ECO:0000256" key="7">
    <source>
        <dbReference type="SAM" id="Phobius"/>
    </source>
</evidence>
<comment type="caution">
    <text evidence="10">The sequence shown here is derived from an EMBL/GenBank/DDBJ whole genome shotgun (WGS) entry which is preliminary data.</text>
</comment>
<evidence type="ECO:0000256" key="3">
    <source>
        <dbReference type="ARBA" id="ARBA00022692"/>
    </source>
</evidence>
<evidence type="ECO:0000259" key="8">
    <source>
        <dbReference type="Pfam" id="PF02687"/>
    </source>
</evidence>
<evidence type="ECO:0000313" key="11">
    <source>
        <dbReference type="Proteomes" id="UP001156441"/>
    </source>
</evidence>
<feature type="domain" description="ABC3 transporter permease C-terminal" evidence="8">
    <location>
        <begin position="288"/>
        <end position="399"/>
    </location>
</feature>
<dbReference type="PANTHER" id="PTHR30572:SF4">
    <property type="entry name" value="ABC TRANSPORTER PERMEASE YTRF"/>
    <property type="match status" value="1"/>
</dbReference>
<organism evidence="10 11">
    <name type="scientific">Actinophytocola gossypii</name>
    <dbReference type="NCBI Taxonomy" id="2812003"/>
    <lineage>
        <taxon>Bacteria</taxon>
        <taxon>Bacillati</taxon>
        <taxon>Actinomycetota</taxon>
        <taxon>Actinomycetes</taxon>
        <taxon>Pseudonocardiales</taxon>
        <taxon>Pseudonocardiaceae</taxon>
    </lineage>
</organism>
<keyword evidence="2" id="KW-1003">Cell membrane</keyword>
<keyword evidence="5 7" id="KW-0472">Membrane</keyword>
<sequence>MTDTTAAERPRPVPARLSPRDVVRVGGAGLRTRPLRAVLSALGIAIGIAAMVSVVGISSSSRAGLDRTLAALGTNLLTVTPGDTIFGEEAKLPPESVAMVGRIGPVTQTAAVGSVGDAQVYRNDRIPEAESGGIGVNAATTSLLDLVGAKLDNGTWLNAATERYPAVVLGASAAERLGIGAAGTDVQIVVGGVWFTVIGILEPVTLVPELDSAALVGWPAAEAELGFDGHPTTVHTRTADTAVESVRDVLAQTANPEAPNEVSVSRPSDALAARQATNATFTALLLGLGAVALLVGGVGVANTMVISVLERRAEIGLRRSLGATKGQIRSQFLAESLLLSALGGVGGLVLGLVVTGGYAATQSWPIVVPVWAMFGGVAATLVIGGIAGLYPAVRASRLAPTEALAAP</sequence>
<dbReference type="Proteomes" id="UP001156441">
    <property type="component" value="Unassembled WGS sequence"/>
</dbReference>
<dbReference type="InterPro" id="IPR050250">
    <property type="entry name" value="Macrolide_Exporter_MacB"/>
</dbReference>
<dbReference type="RefSeq" id="WP_260189627.1">
    <property type="nucleotide sequence ID" value="NZ_JAFFZE010000004.1"/>
</dbReference>
<evidence type="ECO:0000256" key="2">
    <source>
        <dbReference type="ARBA" id="ARBA00022475"/>
    </source>
</evidence>
<gene>
    <name evidence="10" type="ORF">JT362_03960</name>
</gene>
<protein>
    <submittedName>
        <fullName evidence="10">ABC transporter permease</fullName>
    </submittedName>
</protein>
<evidence type="ECO:0000256" key="4">
    <source>
        <dbReference type="ARBA" id="ARBA00022989"/>
    </source>
</evidence>